<protein>
    <submittedName>
        <fullName evidence="1">Uncharacterized protein</fullName>
    </submittedName>
</protein>
<dbReference type="AlphaFoldDB" id="A0A0A9FN10"/>
<evidence type="ECO:0000313" key="1">
    <source>
        <dbReference type="EMBL" id="JAE12684.1"/>
    </source>
</evidence>
<accession>A0A0A9FN10</accession>
<organism evidence="1">
    <name type="scientific">Arundo donax</name>
    <name type="common">Giant reed</name>
    <name type="synonym">Donax arundinaceus</name>
    <dbReference type="NCBI Taxonomy" id="35708"/>
    <lineage>
        <taxon>Eukaryota</taxon>
        <taxon>Viridiplantae</taxon>
        <taxon>Streptophyta</taxon>
        <taxon>Embryophyta</taxon>
        <taxon>Tracheophyta</taxon>
        <taxon>Spermatophyta</taxon>
        <taxon>Magnoliopsida</taxon>
        <taxon>Liliopsida</taxon>
        <taxon>Poales</taxon>
        <taxon>Poaceae</taxon>
        <taxon>PACMAD clade</taxon>
        <taxon>Arundinoideae</taxon>
        <taxon>Arundineae</taxon>
        <taxon>Arundo</taxon>
    </lineage>
</organism>
<name>A0A0A9FN10_ARUDO</name>
<proteinExistence type="predicted"/>
<reference evidence="1" key="2">
    <citation type="journal article" date="2015" name="Data Brief">
        <title>Shoot transcriptome of the giant reed, Arundo donax.</title>
        <authorList>
            <person name="Barrero R.A."/>
            <person name="Guerrero F.D."/>
            <person name="Moolhuijzen P."/>
            <person name="Goolsby J.A."/>
            <person name="Tidwell J."/>
            <person name="Bellgard S.E."/>
            <person name="Bellgard M.I."/>
        </authorList>
    </citation>
    <scope>NUCLEOTIDE SEQUENCE</scope>
    <source>
        <tissue evidence="1">Shoot tissue taken approximately 20 cm above the soil surface</tissue>
    </source>
</reference>
<dbReference type="EMBL" id="GBRH01185212">
    <property type="protein sequence ID" value="JAE12684.1"/>
    <property type="molecule type" value="Transcribed_RNA"/>
</dbReference>
<reference evidence="1" key="1">
    <citation type="submission" date="2014-09" db="EMBL/GenBank/DDBJ databases">
        <authorList>
            <person name="Magalhaes I.L.F."/>
            <person name="Oliveira U."/>
            <person name="Santos F.R."/>
            <person name="Vidigal T.H.D.A."/>
            <person name="Brescovit A.D."/>
            <person name="Santos A.J."/>
        </authorList>
    </citation>
    <scope>NUCLEOTIDE SEQUENCE</scope>
    <source>
        <tissue evidence="1">Shoot tissue taken approximately 20 cm above the soil surface</tissue>
    </source>
</reference>
<sequence>MVLVTMAWRAYFTYSRLCSRKATVSQTPWTKCIRLLEILASTIKRFMHV</sequence>